<dbReference type="EMBL" id="BMVX01000005">
    <property type="protein sequence ID" value="GGZ57790.1"/>
    <property type="molecule type" value="Genomic_DNA"/>
</dbReference>
<dbReference type="InterPro" id="IPR023606">
    <property type="entry name" value="CoA-Trfase_III_dom_1_sf"/>
</dbReference>
<dbReference type="Pfam" id="PF02515">
    <property type="entry name" value="CoA_transf_3"/>
    <property type="match status" value="1"/>
</dbReference>
<dbReference type="SUPFAM" id="SSF89796">
    <property type="entry name" value="CoA-transferase family III (CaiB/BaiF)"/>
    <property type="match status" value="1"/>
</dbReference>
<evidence type="ECO:0000313" key="2">
    <source>
        <dbReference type="EMBL" id="GGZ57790.1"/>
    </source>
</evidence>
<dbReference type="PANTHER" id="PTHR48228:SF5">
    <property type="entry name" value="ALPHA-METHYLACYL-COA RACEMASE"/>
    <property type="match status" value="1"/>
</dbReference>
<feature type="compositionally biased region" description="Pro residues" evidence="1">
    <location>
        <begin position="332"/>
        <end position="342"/>
    </location>
</feature>
<dbReference type="InterPro" id="IPR003673">
    <property type="entry name" value="CoA-Trfase_fam_III"/>
</dbReference>
<protein>
    <submittedName>
        <fullName evidence="2">Alpha-methylacyl-CoA racemase</fullName>
    </submittedName>
</protein>
<dbReference type="Gene3D" id="3.30.1540.10">
    <property type="entry name" value="formyl-coa transferase, domain 3"/>
    <property type="match status" value="1"/>
</dbReference>
<dbReference type="InterPro" id="IPR050509">
    <property type="entry name" value="CoA-transferase_III"/>
</dbReference>
<dbReference type="PANTHER" id="PTHR48228">
    <property type="entry name" value="SUCCINYL-COA--D-CITRAMALATE COA-TRANSFERASE"/>
    <property type="match status" value="1"/>
</dbReference>
<proteinExistence type="predicted"/>
<reference evidence="2" key="1">
    <citation type="journal article" date="2014" name="Int. J. Syst. Evol. Microbiol.">
        <title>Complete genome sequence of Corynebacterium casei LMG S-19264T (=DSM 44701T), isolated from a smear-ripened cheese.</title>
        <authorList>
            <consortium name="US DOE Joint Genome Institute (JGI-PGF)"/>
            <person name="Walter F."/>
            <person name="Albersmeier A."/>
            <person name="Kalinowski J."/>
            <person name="Ruckert C."/>
        </authorList>
    </citation>
    <scope>NUCLEOTIDE SEQUENCE</scope>
    <source>
        <strain evidence="2">JCM 4834</strain>
    </source>
</reference>
<organism evidence="2 3">
    <name type="scientific">Streptomyces subrutilus</name>
    <dbReference type="NCBI Taxonomy" id="36818"/>
    <lineage>
        <taxon>Bacteria</taxon>
        <taxon>Bacillati</taxon>
        <taxon>Actinomycetota</taxon>
        <taxon>Actinomycetes</taxon>
        <taxon>Kitasatosporales</taxon>
        <taxon>Streptomycetaceae</taxon>
        <taxon>Streptomyces</taxon>
    </lineage>
</organism>
<dbReference type="Gene3D" id="3.40.50.10540">
    <property type="entry name" value="Crotonobetainyl-coa:carnitine coa-transferase, domain 1"/>
    <property type="match status" value="1"/>
</dbReference>
<dbReference type="Proteomes" id="UP000634660">
    <property type="component" value="Unassembled WGS sequence"/>
</dbReference>
<reference evidence="2" key="2">
    <citation type="submission" date="2020-09" db="EMBL/GenBank/DDBJ databases">
        <authorList>
            <person name="Sun Q."/>
            <person name="Ohkuma M."/>
        </authorList>
    </citation>
    <scope>NUCLEOTIDE SEQUENCE</scope>
    <source>
        <strain evidence="2">JCM 4834</strain>
    </source>
</reference>
<evidence type="ECO:0000313" key="3">
    <source>
        <dbReference type="Proteomes" id="UP000634660"/>
    </source>
</evidence>
<accession>A0A918V273</accession>
<feature type="region of interest" description="Disordered" evidence="1">
    <location>
        <begin position="317"/>
        <end position="354"/>
    </location>
</feature>
<dbReference type="RefSeq" id="WP_229886114.1">
    <property type="nucleotide sequence ID" value="NZ_BMVX01000005.1"/>
</dbReference>
<dbReference type="InterPro" id="IPR044855">
    <property type="entry name" value="CoA-Trfase_III_dom3_sf"/>
</dbReference>
<name>A0A918V273_9ACTN</name>
<comment type="caution">
    <text evidence="2">The sequence shown here is derived from an EMBL/GenBank/DDBJ whole genome shotgun (WGS) entry which is preliminary data.</text>
</comment>
<dbReference type="GO" id="GO:0003824">
    <property type="term" value="F:catalytic activity"/>
    <property type="evidence" value="ECO:0007669"/>
    <property type="project" value="InterPro"/>
</dbReference>
<dbReference type="AlphaFoldDB" id="A0A918V273"/>
<sequence>MPPLEGIRVVELAGSAPAAFAATILAGLGADVVRIDRPSPGGEYEPSDPLARGRRSVAANLKDPADLAAVKTLLERADVFLEGFKPGFTERYGLGPDAFAETNPRLVYARVTGWGQQGPWSTRPGHDLSFLAVTGLLDGDRLPGAPPAPPSTYLSSFAGGGLLQALGVLAALQERHRSGLGQVVDAAMADGAALLDLMVRQWREVPGRVTVTDAPFYSTYACGDGAHVAVGAIEPHFYAELVTGLGIDGPDLADRADEAQWPRLREQIAAAFLTRPRDHWTTLFEEHEACVFPVLTRTEAAAHEALAARATFVDVAGHPQPSPSPRFSRTPLPAPTPPPKPGLTPQAALLAWPS</sequence>
<gene>
    <name evidence="2" type="ORF">GCM10010371_16570</name>
</gene>
<evidence type="ECO:0000256" key="1">
    <source>
        <dbReference type="SAM" id="MobiDB-lite"/>
    </source>
</evidence>